<organism evidence="1 2">
    <name type="scientific">Populus alba x Populus x berolinensis</name>
    <dbReference type="NCBI Taxonomy" id="444605"/>
    <lineage>
        <taxon>Eukaryota</taxon>
        <taxon>Viridiplantae</taxon>
        <taxon>Streptophyta</taxon>
        <taxon>Embryophyta</taxon>
        <taxon>Tracheophyta</taxon>
        <taxon>Spermatophyta</taxon>
        <taxon>Magnoliopsida</taxon>
        <taxon>eudicotyledons</taxon>
        <taxon>Gunneridae</taxon>
        <taxon>Pentapetalae</taxon>
        <taxon>rosids</taxon>
        <taxon>fabids</taxon>
        <taxon>Malpighiales</taxon>
        <taxon>Salicaceae</taxon>
        <taxon>Saliceae</taxon>
        <taxon>Populus</taxon>
    </lineage>
</organism>
<name>A0AAD6MN23_9ROSI</name>
<dbReference type="Proteomes" id="UP001164929">
    <property type="component" value="Chromosome 8"/>
</dbReference>
<reference evidence="1" key="1">
    <citation type="journal article" date="2023" name="Mol. Ecol. Resour.">
        <title>Chromosome-level genome assembly of a triploid poplar Populus alba 'Berolinensis'.</title>
        <authorList>
            <person name="Chen S."/>
            <person name="Yu Y."/>
            <person name="Wang X."/>
            <person name="Wang S."/>
            <person name="Zhang T."/>
            <person name="Zhou Y."/>
            <person name="He R."/>
            <person name="Meng N."/>
            <person name="Wang Y."/>
            <person name="Liu W."/>
            <person name="Liu Z."/>
            <person name="Liu J."/>
            <person name="Guo Q."/>
            <person name="Huang H."/>
            <person name="Sederoff R.R."/>
            <person name="Wang G."/>
            <person name="Qu G."/>
            <person name="Chen S."/>
        </authorList>
    </citation>
    <scope>NUCLEOTIDE SEQUENCE</scope>
    <source>
        <strain evidence="1">SC-2020</strain>
    </source>
</reference>
<keyword evidence="2" id="KW-1185">Reference proteome</keyword>
<comment type="caution">
    <text evidence="1">The sequence shown here is derived from an EMBL/GenBank/DDBJ whole genome shotgun (WGS) entry which is preliminary data.</text>
</comment>
<sequence>MSSSLSCWIIFDSFVHFIHPCHLFHSKNLSSNKPRRILPLLLTS</sequence>
<evidence type="ECO:0000313" key="1">
    <source>
        <dbReference type="EMBL" id="KAJ6988347.1"/>
    </source>
</evidence>
<accession>A0AAD6MN23</accession>
<dbReference type="AlphaFoldDB" id="A0AAD6MN23"/>
<protein>
    <submittedName>
        <fullName evidence="1">Uncharacterized protein</fullName>
    </submittedName>
</protein>
<proteinExistence type="predicted"/>
<evidence type="ECO:0000313" key="2">
    <source>
        <dbReference type="Proteomes" id="UP001164929"/>
    </source>
</evidence>
<gene>
    <name evidence="1" type="ORF">NC653_021311</name>
</gene>
<dbReference type="EMBL" id="JAQIZT010000008">
    <property type="protein sequence ID" value="KAJ6988347.1"/>
    <property type="molecule type" value="Genomic_DNA"/>
</dbReference>